<dbReference type="EMBL" id="WWCN01000027">
    <property type="protein sequence ID" value="MYM26437.1"/>
    <property type="molecule type" value="Genomic_DNA"/>
</dbReference>
<evidence type="ECO:0000313" key="3">
    <source>
        <dbReference type="Proteomes" id="UP000479335"/>
    </source>
</evidence>
<evidence type="ECO:0000313" key="2">
    <source>
        <dbReference type="EMBL" id="MYM26437.1"/>
    </source>
</evidence>
<organism evidence="2 3">
    <name type="scientific">Duganella flavida</name>
    <dbReference type="NCBI Taxonomy" id="2692175"/>
    <lineage>
        <taxon>Bacteria</taxon>
        <taxon>Pseudomonadati</taxon>
        <taxon>Pseudomonadota</taxon>
        <taxon>Betaproteobacteria</taxon>
        <taxon>Burkholderiales</taxon>
        <taxon>Oxalobacteraceae</taxon>
        <taxon>Telluria group</taxon>
        <taxon>Duganella</taxon>
    </lineage>
</organism>
<reference evidence="2 3" key="1">
    <citation type="submission" date="2019-12" db="EMBL/GenBank/DDBJ databases">
        <title>Novel species isolated from a subtropical stream in China.</title>
        <authorList>
            <person name="Lu H."/>
        </authorList>
    </citation>
    <scope>NUCLEOTIDE SEQUENCE [LARGE SCALE GENOMIC DNA]</scope>
    <source>
        <strain evidence="2 3">FT135W</strain>
    </source>
</reference>
<feature type="signal peptide" evidence="1">
    <location>
        <begin position="1"/>
        <end position="20"/>
    </location>
</feature>
<gene>
    <name evidence="2" type="ORF">GTP46_27800</name>
</gene>
<evidence type="ECO:0000256" key="1">
    <source>
        <dbReference type="SAM" id="SignalP"/>
    </source>
</evidence>
<dbReference type="AlphaFoldDB" id="A0A6L8KI53"/>
<dbReference type="Proteomes" id="UP000479335">
    <property type="component" value="Unassembled WGS sequence"/>
</dbReference>
<keyword evidence="3" id="KW-1185">Reference proteome</keyword>
<accession>A0A6L8KI53</accession>
<dbReference type="RefSeq" id="WP_161009872.1">
    <property type="nucleotide sequence ID" value="NZ_WWCN01000027.1"/>
</dbReference>
<proteinExistence type="predicted"/>
<comment type="caution">
    <text evidence="2">The sequence shown here is derived from an EMBL/GenBank/DDBJ whole genome shotgun (WGS) entry which is preliminary data.</text>
</comment>
<protein>
    <submittedName>
        <fullName evidence="2">Uncharacterized protein</fullName>
    </submittedName>
</protein>
<feature type="chain" id="PRO_5026977525" evidence="1">
    <location>
        <begin position="21"/>
        <end position="139"/>
    </location>
</feature>
<sequence>MRTKFFAALFCCCALTVATASDRQILTADLQDFQGQYDLADGCLLNITQRGHRLMMQLENQPEAEIVAIGSAAFVTKSGQVRLEFVQYPNGNVPAVHVIDTSGTKQHVCQRPAPDLRYDSHLVPKTVSGPNGVLPSRTN</sequence>
<keyword evidence="1" id="KW-0732">Signal</keyword>
<name>A0A6L8KI53_9BURK</name>